<keyword evidence="12" id="KW-0732">Signal</keyword>
<evidence type="ECO:0000256" key="12">
    <source>
        <dbReference type="ARBA" id="ARBA00022729"/>
    </source>
</evidence>
<dbReference type="InterPro" id="IPR008979">
    <property type="entry name" value="Galactose-bd-like_sf"/>
</dbReference>
<dbReference type="GO" id="GO:0008033">
    <property type="term" value="P:tRNA processing"/>
    <property type="evidence" value="ECO:0007669"/>
    <property type="project" value="UniProtKB-KW"/>
</dbReference>
<dbReference type="EMBL" id="LR881470">
    <property type="protein sequence ID" value="CAD5332725.1"/>
    <property type="molecule type" value="Genomic_DNA"/>
</dbReference>
<feature type="domain" description="Protein kinase" evidence="23">
    <location>
        <begin position="932"/>
        <end position="1149"/>
    </location>
</feature>
<dbReference type="InterPro" id="IPR051563">
    <property type="entry name" value="Glycosyl_Hydrolase_51"/>
</dbReference>
<comment type="catalytic activity">
    <reaction evidence="19">
        <text>L-threonyl-[protein] + ATP = O-phospho-L-threonyl-[protein] + ADP + H(+)</text>
        <dbReference type="Rhea" id="RHEA:46608"/>
        <dbReference type="Rhea" id="RHEA-COMP:11060"/>
        <dbReference type="Rhea" id="RHEA-COMP:11605"/>
        <dbReference type="ChEBI" id="CHEBI:15378"/>
        <dbReference type="ChEBI" id="CHEBI:30013"/>
        <dbReference type="ChEBI" id="CHEBI:30616"/>
        <dbReference type="ChEBI" id="CHEBI:61977"/>
        <dbReference type="ChEBI" id="CHEBI:456216"/>
        <dbReference type="EC" id="2.7.11.1"/>
    </reaction>
</comment>
<dbReference type="FunFam" id="3.30.200.20:FF:000201">
    <property type="entry name" value="TP53-regulating kinase isoform X1"/>
    <property type="match status" value="1"/>
</dbReference>
<proteinExistence type="inferred from homology"/>
<evidence type="ECO:0000256" key="17">
    <source>
        <dbReference type="ARBA" id="ARBA00023170"/>
    </source>
</evidence>
<evidence type="ECO:0000256" key="4">
    <source>
        <dbReference type="ARBA" id="ARBA00010630"/>
    </source>
</evidence>
<keyword evidence="16" id="KW-0067">ATP-binding</keyword>
<gene>
    <name evidence="24" type="ORF">AT9943_LOCUS20117</name>
</gene>
<dbReference type="InterPro" id="IPR010720">
    <property type="entry name" value="Alpha-L-AF_C"/>
</dbReference>
<evidence type="ECO:0000256" key="15">
    <source>
        <dbReference type="ARBA" id="ARBA00022801"/>
    </source>
</evidence>
<keyword evidence="11" id="KW-0819">tRNA processing</keyword>
<dbReference type="SUPFAM" id="SSF49785">
    <property type="entry name" value="Galactose-binding domain-like"/>
    <property type="match status" value="1"/>
</dbReference>
<dbReference type="GO" id="GO:0046556">
    <property type="term" value="F:alpha-L-arabinofuranosidase activity"/>
    <property type="evidence" value="ECO:0007669"/>
    <property type="project" value="UniProtKB-EC"/>
</dbReference>
<dbReference type="SUPFAM" id="SSF56112">
    <property type="entry name" value="Protein kinase-like (PK-like)"/>
    <property type="match status" value="1"/>
</dbReference>
<dbReference type="GO" id="GO:0000408">
    <property type="term" value="C:EKC/KEOPS complex"/>
    <property type="evidence" value="ECO:0007669"/>
    <property type="project" value="UniProtKB-ARBA"/>
</dbReference>
<evidence type="ECO:0000256" key="7">
    <source>
        <dbReference type="ARBA" id="ARBA00022525"/>
    </source>
</evidence>
<dbReference type="Proteomes" id="UP000516314">
    <property type="component" value="Chromosome 5"/>
</dbReference>
<dbReference type="PROSITE" id="PS50011">
    <property type="entry name" value="PROTEIN_KINASE_DOM"/>
    <property type="match status" value="1"/>
</dbReference>
<keyword evidence="8" id="KW-0723">Serine/threonine-protein kinase</keyword>
<dbReference type="Pfam" id="PF22848">
    <property type="entry name" value="ASD1_dom"/>
    <property type="match status" value="1"/>
</dbReference>
<keyword evidence="7" id="KW-0964">Secreted</keyword>
<evidence type="ECO:0000313" key="24">
    <source>
        <dbReference type="EMBL" id="CAD5332725.1"/>
    </source>
</evidence>
<comment type="subcellular location">
    <subcellularLocation>
        <location evidence="2">Secreted</location>
        <location evidence="2">Extracellular space</location>
        <location evidence="2">Extracellular matrix</location>
    </subcellularLocation>
</comment>
<comment type="catalytic activity">
    <reaction evidence="1">
        <text>Hydrolysis of terminal non-reducing alpha-L-arabinofuranoside residues in alpha-L-arabinosides.</text>
        <dbReference type="EC" id="3.2.1.55"/>
    </reaction>
</comment>
<dbReference type="FunFam" id="2.60.120.260:FF:000063">
    <property type="entry name" value="Putative alpha-L-arabinofuranosidase family protein"/>
    <property type="match status" value="1"/>
</dbReference>
<dbReference type="Pfam" id="PF00069">
    <property type="entry name" value="Pkinase"/>
    <property type="match status" value="1"/>
</dbReference>
<evidence type="ECO:0000256" key="13">
    <source>
        <dbReference type="ARBA" id="ARBA00022741"/>
    </source>
</evidence>
<dbReference type="SUPFAM" id="SSF51011">
    <property type="entry name" value="Glycosyl hydrolase domain"/>
    <property type="match status" value="1"/>
</dbReference>
<evidence type="ECO:0000256" key="14">
    <source>
        <dbReference type="ARBA" id="ARBA00022777"/>
    </source>
</evidence>
<keyword evidence="13" id="KW-0547">Nucleotide-binding</keyword>
<evidence type="ECO:0000256" key="18">
    <source>
        <dbReference type="ARBA" id="ARBA00023180"/>
    </source>
</evidence>
<dbReference type="FunFam" id="3.20.20.80:FF:000025">
    <property type="entry name" value="Alpha-L-arabinofuranosidase 1"/>
    <property type="match status" value="1"/>
</dbReference>
<dbReference type="InterPro" id="IPR013780">
    <property type="entry name" value="Glyco_hydro_b"/>
</dbReference>
<keyword evidence="9" id="KW-0272">Extracellular matrix</keyword>
<dbReference type="Gene3D" id="3.20.20.80">
    <property type="entry name" value="Glycosidases"/>
    <property type="match status" value="1"/>
</dbReference>
<dbReference type="InterPro" id="IPR000719">
    <property type="entry name" value="Prot_kinase_dom"/>
</dbReference>
<comment type="similarity">
    <text evidence="4">Belongs to the protein kinase superfamily. BUD32 family.</text>
</comment>
<keyword evidence="17" id="KW-0675">Receptor</keyword>
<feature type="region of interest" description="Disordered" evidence="22">
    <location>
        <begin position="700"/>
        <end position="763"/>
    </location>
</feature>
<dbReference type="SUPFAM" id="SSF51445">
    <property type="entry name" value="(Trans)glycosidases"/>
    <property type="match status" value="1"/>
</dbReference>
<keyword evidence="15" id="KW-0378">Hydrolase</keyword>
<evidence type="ECO:0000313" key="25">
    <source>
        <dbReference type="Proteomes" id="UP000516314"/>
    </source>
</evidence>
<dbReference type="GO" id="GO:0005524">
    <property type="term" value="F:ATP binding"/>
    <property type="evidence" value="ECO:0007669"/>
    <property type="project" value="UniProtKB-KW"/>
</dbReference>
<evidence type="ECO:0000256" key="10">
    <source>
        <dbReference type="ARBA" id="ARBA00022679"/>
    </source>
</evidence>
<dbReference type="Gene3D" id="2.60.40.1180">
    <property type="entry name" value="Golgi alpha-mannosidase II"/>
    <property type="match status" value="1"/>
</dbReference>
<organism evidence="24 25">
    <name type="scientific">Arabidopsis thaliana</name>
    <name type="common">Mouse-ear cress</name>
    <dbReference type="NCBI Taxonomy" id="3702"/>
    <lineage>
        <taxon>Eukaryota</taxon>
        <taxon>Viridiplantae</taxon>
        <taxon>Streptophyta</taxon>
        <taxon>Embryophyta</taxon>
        <taxon>Tracheophyta</taxon>
        <taxon>Spermatophyta</taxon>
        <taxon>Magnoliopsida</taxon>
        <taxon>eudicotyledons</taxon>
        <taxon>Gunneridae</taxon>
        <taxon>Pentapetalae</taxon>
        <taxon>rosids</taxon>
        <taxon>malvids</taxon>
        <taxon>Brassicales</taxon>
        <taxon>Brassicaceae</taxon>
        <taxon>Camelineae</taxon>
        <taxon>Arabidopsis</taxon>
    </lineage>
</organism>
<keyword evidence="14" id="KW-0418">Kinase</keyword>
<dbReference type="AlphaFoldDB" id="A0A7G2FHC2"/>
<accession>A0A7G2FHC2</accession>
<feature type="compositionally biased region" description="Basic and acidic residues" evidence="22">
    <location>
        <begin position="724"/>
        <end position="738"/>
    </location>
</feature>
<evidence type="ECO:0000256" key="21">
    <source>
        <dbReference type="ARBA" id="ARBA00082101"/>
    </source>
</evidence>
<dbReference type="SMART" id="SM00220">
    <property type="entry name" value="S_TKc"/>
    <property type="match status" value="1"/>
</dbReference>
<dbReference type="EC" id="2.7.11.1" evidence="5"/>
<dbReference type="NCBIfam" id="TIGR03724">
    <property type="entry name" value="arch_bud32"/>
    <property type="match status" value="1"/>
</dbReference>
<protein>
    <recommendedName>
        <fullName evidence="21">Beta-D-xylosidase</fullName>
        <ecNumber evidence="5">2.7.11.1</ecNumber>
        <ecNumber evidence="6">3.2.1.55</ecNumber>
    </recommendedName>
</protein>
<dbReference type="SMART" id="SM00813">
    <property type="entry name" value="Alpha-L-AF_C"/>
    <property type="match status" value="1"/>
</dbReference>
<dbReference type="InterPro" id="IPR055235">
    <property type="entry name" value="ASD1_cat"/>
</dbReference>
<dbReference type="FunFam" id="1.10.510.10:FF:001708">
    <property type="entry name" value="Protein kinase superfamily protein"/>
    <property type="match status" value="1"/>
</dbReference>
<dbReference type="PANTHER" id="PTHR31776:SF21">
    <property type="entry name" value="ALPHA-L-ARABINOFURANOSIDASE 2"/>
    <property type="match status" value="1"/>
</dbReference>
<evidence type="ECO:0000256" key="11">
    <source>
        <dbReference type="ARBA" id="ARBA00022694"/>
    </source>
</evidence>
<dbReference type="Gene3D" id="3.30.200.20">
    <property type="entry name" value="Phosphorylase Kinase, domain 1"/>
    <property type="match status" value="1"/>
</dbReference>
<dbReference type="GO" id="GO:0004674">
    <property type="term" value="F:protein serine/threonine kinase activity"/>
    <property type="evidence" value="ECO:0007669"/>
    <property type="project" value="UniProtKB-KW"/>
</dbReference>
<keyword evidence="10" id="KW-0808">Transferase</keyword>
<evidence type="ECO:0000256" key="16">
    <source>
        <dbReference type="ARBA" id="ARBA00022840"/>
    </source>
</evidence>
<keyword evidence="18" id="KW-0325">Glycoprotein</keyword>
<name>A0A7G2FHC2_ARATH</name>
<evidence type="ECO:0000256" key="20">
    <source>
        <dbReference type="ARBA" id="ARBA00048679"/>
    </source>
</evidence>
<evidence type="ECO:0000256" key="6">
    <source>
        <dbReference type="ARBA" id="ARBA00012670"/>
    </source>
</evidence>
<evidence type="ECO:0000256" key="5">
    <source>
        <dbReference type="ARBA" id="ARBA00012513"/>
    </source>
</evidence>
<dbReference type="InterPro" id="IPR011009">
    <property type="entry name" value="Kinase-like_dom_sf"/>
</dbReference>
<dbReference type="Pfam" id="PF06964">
    <property type="entry name" value="Alpha-L-AF_C"/>
    <property type="match status" value="1"/>
</dbReference>
<dbReference type="GO" id="GO:0046373">
    <property type="term" value="P:L-arabinose metabolic process"/>
    <property type="evidence" value="ECO:0007669"/>
    <property type="project" value="InterPro"/>
</dbReference>
<evidence type="ECO:0000256" key="9">
    <source>
        <dbReference type="ARBA" id="ARBA00022530"/>
    </source>
</evidence>
<dbReference type="PANTHER" id="PTHR31776">
    <property type="entry name" value="ALPHA-L-ARABINOFURANOSIDASE 1"/>
    <property type="match status" value="1"/>
</dbReference>
<comment type="catalytic activity">
    <reaction evidence="20">
        <text>L-seryl-[protein] + ATP = O-phospho-L-seryl-[protein] + ADP + H(+)</text>
        <dbReference type="Rhea" id="RHEA:17989"/>
        <dbReference type="Rhea" id="RHEA-COMP:9863"/>
        <dbReference type="Rhea" id="RHEA-COMP:11604"/>
        <dbReference type="ChEBI" id="CHEBI:15378"/>
        <dbReference type="ChEBI" id="CHEBI:29999"/>
        <dbReference type="ChEBI" id="CHEBI:30616"/>
        <dbReference type="ChEBI" id="CHEBI:83421"/>
        <dbReference type="ChEBI" id="CHEBI:456216"/>
        <dbReference type="EC" id="2.7.11.1"/>
    </reaction>
</comment>
<evidence type="ECO:0000256" key="19">
    <source>
        <dbReference type="ARBA" id="ARBA00047899"/>
    </source>
</evidence>
<comment type="similarity">
    <text evidence="3">Belongs to the glycosyl hydrolase 51 family.</text>
</comment>
<evidence type="ECO:0000256" key="8">
    <source>
        <dbReference type="ARBA" id="ARBA00022527"/>
    </source>
</evidence>
<sequence length="1149" mass="129656">MDMETSWRFLRSVCLLSFILGSFSVYQTLCLVDAQEDAIVTLQVDASNVTRRPIPETLFGIFFEEINHAGAGGLWAELVSNRGFEAGGQIIPSNIWPWSIIGDESSIYVVTDRSSCFERNKIALRMEVLCDSNSCPLGGVGVYNPGYWGMNIEEGKKYKVVLYVRSTGDIDVSVSFTSSNGSVTLASENIIALASDLLNWTKKEMLLEANGTDNGARLQFTTTKKGSIWFDQVSAMPMDTYKGHGFRNDLFQMMVDLKPRFIRFPGGCFVEGDWLGNAFRWKETVGAWEERPGHYGDVWKYWTDDGLGHFEFFQLAEDLGASPIWVFNNGISHNDQVETKNVMPFVQEAIDGIEFARGDSNSTWGSVRAAMGHPEPFELKYVAVGNEDCFKSYYRGNYLEFYNAIKKAYPDIKIISNCDASSKPLDHPADYFDYHVKNTKNKKKLSNSTIHIIDFDRILLFRFTLLQETCFPSPMILTIHRETVQRLLLANTLDIVEMVSYAPLFVNTNDRRWIPDAIVFNSSHLYGTPSYWVQHFFTESSGATLLNSTLKGKTSSVEASAISFQTNGKDYIQIKAVNFGEQSVNLKVAVTGLMAKFYGSKKKVLTSASVMDENSFSNPNMIVPQESLLEMTEQEDLMFVLPPHSFSSFDLLTESENVIKMPISDSYKKTSTMSKMAPFIALFTGLCGFKKNARPLGTIEAMNQSSPRETKEREQTNNDLQITKSDDLWNKESDDRDTNAFNDDNSEEEFELPLPPGRKGTIRGTYSCNNMVLRRSMSTKKKLSASLTIQMPRSLSMVLKRDKEEDKSVRKKKPNAENSVLVRPIILGERYNRNQIKIKNPSSDLVFIVHKRVADDKLRRNFRSFSSSGGETHVSREPFRKRSFSLSNENRRREHLSLRIFLRRTHTSSSPSSLSLQNPEKFRMDCMENVGDESLVLIKQGAEARVFESTFAGRRSIVKERFSKKYRHPILDAKLTLKRLNAEARCMTKARKLGVCTPVLYAVDTLLHSLTLEYIEGVSVKDIFLEFGTNGVVEERLDDVAAQIGAAIAKLHDGGLAHGDLTTSNMLVRSGTNQLVLIDFGLSVTSTLPEDKAVDLYVLERALLSMHSSCGNVMDRILTAYRKSSKQWSATFNKLAQVRQRGRKRTMIG</sequence>
<evidence type="ECO:0000256" key="2">
    <source>
        <dbReference type="ARBA" id="ARBA00004498"/>
    </source>
</evidence>
<evidence type="ECO:0000256" key="3">
    <source>
        <dbReference type="ARBA" id="ARBA00007186"/>
    </source>
</evidence>
<evidence type="ECO:0000256" key="1">
    <source>
        <dbReference type="ARBA" id="ARBA00001462"/>
    </source>
</evidence>
<reference evidence="24 25" key="1">
    <citation type="submission" date="2020-09" db="EMBL/GenBank/DDBJ databases">
        <authorList>
            <person name="Ashkenazy H."/>
        </authorList>
    </citation>
    <scope>NUCLEOTIDE SEQUENCE [LARGE SCALE GENOMIC DNA]</scope>
    <source>
        <strain evidence="25">cv. Cdm-0</strain>
    </source>
</reference>
<dbReference type="Gene3D" id="1.10.510.10">
    <property type="entry name" value="Transferase(Phosphotransferase) domain 1"/>
    <property type="match status" value="1"/>
</dbReference>
<dbReference type="InterPro" id="IPR022495">
    <property type="entry name" value="Bud32"/>
</dbReference>
<evidence type="ECO:0000259" key="23">
    <source>
        <dbReference type="PROSITE" id="PS50011"/>
    </source>
</evidence>
<dbReference type="EC" id="3.2.1.55" evidence="6"/>
<dbReference type="InterPro" id="IPR017853">
    <property type="entry name" value="GH"/>
</dbReference>
<evidence type="ECO:0000256" key="22">
    <source>
        <dbReference type="SAM" id="MobiDB-lite"/>
    </source>
</evidence>